<reference evidence="2 3" key="1">
    <citation type="journal article" date="2019" name="Int. J. Syst. Evol. Microbiol.">
        <title>The Global Catalogue of Microorganisms (GCM) 10K type strain sequencing project: providing services to taxonomists for standard genome sequencing and annotation.</title>
        <authorList>
            <consortium name="The Broad Institute Genomics Platform"/>
            <consortium name="The Broad Institute Genome Sequencing Center for Infectious Disease"/>
            <person name="Wu L."/>
            <person name="Ma J."/>
        </authorList>
    </citation>
    <scope>NUCLEOTIDE SEQUENCE [LARGE SCALE GENOMIC DNA]</scope>
    <source>
        <strain evidence="2 3">JCM 15481</strain>
    </source>
</reference>
<feature type="region of interest" description="Disordered" evidence="1">
    <location>
        <begin position="89"/>
        <end position="109"/>
    </location>
</feature>
<sequence length="174" mass="18811">MGISAAPVARWNSDKKTLILGGSRHYTDRDRIWQKLHGQVRYEGPFVLRHGSCPGGADEHAHAWCAAYAASLGVIEDPRPADWDNCGPECPPPGTRPHRRRKKPGDIFHPGSLDTYCPGAGPRRNVGMVAEGADAALLFFEPGARNLGTKNLRRLAHDAGIPVIAHGPWGVSIS</sequence>
<dbReference type="EMBL" id="BAAAPF010000003">
    <property type="protein sequence ID" value="GAA2107977.1"/>
    <property type="molecule type" value="Genomic_DNA"/>
</dbReference>
<keyword evidence="3" id="KW-1185">Reference proteome</keyword>
<gene>
    <name evidence="2" type="ORF">GCM10009802_03490</name>
</gene>
<proteinExistence type="predicted"/>
<evidence type="ECO:0000313" key="2">
    <source>
        <dbReference type="EMBL" id="GAA2107977.1"/>
    </source>
</evidence>
<evidence type="ECO:0000313" key="3">
    <source>
        <dbReference type="Proteomes" id="UP001500443"/>
    </source>
</evidence>
<accession>A0ABN2XBF9</accession>
<dbReference type="RefSeq" id="WP_344287105.1">
    <property type="nucleotide sequence ID" value="NZ_BAAAPF010000003.1"/>
</dbReference>
<organism evidence="2 3">
    <name type="scientific">Streptomyces synnematoformans</name>
    <dbReference type="NCBI Taxonomy" id="415721"/>
    <lineage>
        <taxon>Bacteria</taxon>
        <taxon>Bacillati</taxon>
        <taxon>Actinomycetota</taxon>
        <taxon>Actinomycetes</taxon>
        <taxon>Kitasatosporales</taxon>
        <taxon>Streptomycetaceae</taxon>
        <taxon>Streptomyces</taxon>
    </lineage>
</organism>
<name>A0ABN2XBF9_9ACTN</name>
<evidence type="ECO:0008006" key="4">
    <source>
        <dbReference type="Google" id="ProtNLM"/>
    </source>
</evidence>
<dbReference type="Proteomes" id="UP001500443">
    <property type="component" value="Unassembled WGS sequence"/>
</dbReference>
<protein>
    <recommendedName>
        <fullName evidence="4">DUF2493 domain-containing protein</fullName>
    </recommendedName>
</protein>
<evidence type="ECO:0000256" key="1">
    <source>
        <dbReference type="SAM" id="MobiDB-lite"/>
    </source>
</evidence>
<comment type="caution">
    <text evidence="2">The sequence shown here is derived from an EMBL/GenBank/DDBJ whole genome shotgun (WGS) entry which is preliminary data.</text>
</comment>